<dbReference type="Proteomes" id="UP000324020">
    <property type="component" value="Unassembled WGS sequence"/>
</dbReference>
<proteinExistence type="predicted"/>
<dbReference type="AlphaFoldDB" id="A0A1G7MHW8"/>
<evidence type="ECO:0000313" key="1">
    <source>
        <dbReference type="EMBL" id="SDF61264.1"/>
    </source>
</evidence>
<dbReference type="EMBL" id="FNBO01000006">
    <property type="protein sequence ID" value="SDF61264.1"/>
    <property type="molecule type" value="Genomic_DNA"/>
</dbReference>
<sequence length="221" mass="24373">MWRVDGPPAPTPRAGFIAFRDVAERMREDALATRLVEHYEATAESPAIRLEEPYDADGREGVVDLFVRTRTPEAVDRVIELKADAAVRRATGANEVLRQYRRMERYFHADERHALRPKLGRTEPGARYLLCFAPTPTCVHHVATNRTLYGSVDPDARAGDVPAVRTIAFLTGLDGDSAGLGLVSVNGEAKFGSEPFRRAVPDGSRLAESLCAVDDDLIEFP</sequence>
<dbReference type="Pfam" id="PF26437">
    <property type="entry name" value="PDDEXK_18"/>
    <property type="match status" value="1"/>
</dbReference>
<reference evidence="1 2" key="1">
    <citation type="submission" date="2016-10" db="EMBL/GenBank/DDBJ databases">
        <authorList>
            <person name="Varghese N."/>
            <person name="Submissions S."/>
        </authorList>
    </citation>
    <scope>NUCLEOTIDE SEQUENCE [LARGE SCALE GENOMIC DNA]</scope>
    <source>
        <strain evidence="1 2">CGMCC 1.3527</strain>
    </source>
</reference>
<evidence type="ECO:0000313" key="2">
    <source>
        <dbReference type="Proteomes" id="UP000324020"/>
    </source>
</evidence>
<name>A0A1G7MHW8_9EURY</name>
<protein>
    <submittedName>
        <fullName evidence="1">Uncharacterized protein</fullName>
    </submittedName>
</protein>
<keyword evidence="2" id="KW-1185">Reference proteome</keyword>
<accession>A0A1G7MHW8</accession>
<gene>
    <name evidence="1" type="ORF">SAMN04488067_10676</name>
</gene>
<dbReference type="InterPro" id="IPR058984">
    <property type="entry name" value="PDDEXK-like_halobact"/>
</dbReference>
<organism evidence="1 2">
    <name type="scientific">Halorubrum xinjiangense</name>
    <dbReference type="NCBI Taxonomy" id="261291"/>
    <lineage>
        <taxon>Archaea</taxon>
        <taxon>Methanobacteriati</taxon>
        <taxon>Methanobacteriota</taxon>
        <taxon>Stenosarchaea group</taxon>
        <taxon>Halobacteria</taxon>
        <taxon>Halobacteriales</taxon>
        <taxon>Haloferacaceae</taxon>
        <taxon>Halorubrum</taxon>
    </lineage>
</organism>